<protein>
    <submittedName>
        <fullName evidence="1">Uncharacterized protein</fullName>
    </submittedName>
</protein>
<gene>
    <name evidence="1" type="ORF">GCM10022254_09460</name>
</gene>
<dbReference type="RefSeq" id="WP_344890277.1">
    <property type="nucleotide sequence ID" value="NZ_BAABAS010000004.1"/>
</dbReference>
<dbReference type="EMBL" id="BAABAS010000004">
    <property type="protein sequence ID" value="GAA4226000.1"/>
    <property type="molecule type" value="Genomic_DNA"/>
</dbReference>
<dbReference type="Proteomes" id="UP001501710">
    <property type="component" value="Unassembled WGS sequence"/>
</dbReference>
<proteinExistence type="predicted"/>
<dbReference type="NCBIfam" id="NF045478">
    <property type="entry name" value="XF1762_fam"/>
    <property type="match status" value="1"/>
</dbReference>
<sequence>MKPADRPPTGDLRIVPVRFVDACGFVAMWHRHHAPPVGHKFTLGIADEADVLRGVAIVGRPVARFLDDGLTLEVTRTATDGTANANSMLYAAAWRAAKALGYRRLITYTQDGESGASLRAAAWRVVAERPARRGWTCPSRPRHALGTEGIPRTLWEAS</sequence>
<keyword evidence="2" id="KW-1185">Reference proteome</keyword>
<dbReference type="InterPro" id="IPR053780">
    <property type="entry name" value="Gp66-like"/>
</dbReference>
<name>A0ABP8BUG9_9ACTN</name>
<organism evidence="1 2">
    <name type="scientific">Actinomadura meridiana</name>
    <dbReference type="NCBI Taxonomy" id="559626"/>
    <lineage>
        <taxon>Bacteria</taxon>
        <taxon>Bacillati</taxon>
        <taxon>Actinomycetota</taxon>
        <taxon>Actinomycetes</taxon>
        <taxon>Streptosporangiales</taxon>
        <taxon>Thermomonosporaceae</taxon>
        <taxon>Actinomadura</taxon>
    </lineage>
</organism>
<accession>A0ABP8BUG9</accession>
<comment type="caution">
    <text evidence="1">The sequence shown here is derived from an EMBL/GenBank/DDBJ whole genome shotgun (WGS) entry which is preliminary data.</text>
</comment>
<reference evidence="2" key="1">
    <citation type="journal article" date="2019" name="Int. J. Syst. Evol. Microbiol.">
        <title>The Global Catalogue of Microorganisms (GCM) 10K type strain sequencing project: providing services to taxonomists for standard genome sequencing and annotation.</title>
        <authorList>
            <consortium name="The Broad Institute Genomics Platform"/>
            <consortium name="The Broad Institute Genome Sequencing Center for Infectious Disease"/>
            <person name="Wu L."/>
            <person name="Ma J."/>
        </authorList>
    </citation>
    <scope>NUCLEOTIDE SEQUENCE [LARGE SCALE GENOMIC DNA]</scope>
    <source>
        <strain evidence="2">JCM 17440</strain>
    </source>
</reference>
<evidence type="ECO:0000313" key="2">
    <source>
        <dbReference type="Proteomes" id="UP001501710"/>
    </source>
</evidence>
<evidence type="ECO:0000313" key="1">
    <source>
        <dbReference type="EMBL" id="GAA4226000.1"/>
    </source>
</evidence>